<accession>A0A836GBG1</accession>
<keyword evidence="1" id="KW-0175">Coiled coil</keyword>
<dbReference type="EMBL" id="JAFHLR010000031">
    <property type="protein sequence ID" value="KAG5471826.1"/>
    <property type="molecule type" value="Genomic_DNA"/>
</dbReference>
<feature type="region of interest" description="Disordered" evidence="2">
    <location>
        <begin position="376"/>
        <end position="409"/>
    </location>
</feature>
<evidence type="ECO:0000313" key="3">
    <source>
        <dbReference type="EMBL" id="KAG5471826.1"/>
    </source>
</evidence>
<feature type="compositionally biased region" description="Low complexity" evidence="2">
    <location>
        <begin position="42"/>
        <end position="52"/>
    </location>
</feature>
<feature type="region of interest" description="Disordered" evidence="2">
    <location>
        <begin position="39"/>
        <end position="100"/>
    </location>
</feature>
<name>A0A836GBG1_9TRYP</name>
<evidence type="ECO:0008006" key="5">
    <source>
        <dbReference type="Google" id="ProtNLM"/>
    </source>
</evidence>
<sequence>MSAHSYAALRSTTPPLYYRRPEGTAPSYYTVPAREVEGLRIPSSASSHPAAARSNGAPTTTAGECPRPSSSLHPSMDRSAANRAPTATATAPPPPPSPRLSSYIMPSVVNPYSQSASQQPGMAHVAEPVNPASYLQQANAMGRWSYQQPPSQQPQYPTLDPVAARIAAIDAEEAAMAAEEMGLRAKLVELQVARKRQEEEQLHLSHGWAQMLENEERYYTEPVIDLRPEIMAREQQCAMLQNQLQQVEAEALQAQSQLQGTEYILREAESFELDRKRLQDAFQDVERRRRECVARAERYFDVETKRIVEGNKAIRNLDNQLREMTRRGPLAHLQDGNCLPVSSRRSASRAVTFAADKSIVLDLGCDEYASSAEPVAIDDESGGMTNSYTSAHGIAPRDEGNSEYGFSGLPGEDVGGTSVAFSLNDTKDSLVKRRRVEIASV</sequence>
<evidence type="ECO:0000256" key="2">
    <source>
        <dbReference type="SAM" id="MobiDB-lite"/>
    </source>
</evidence>
<dbReference type="Proteomes" id="UP000674143">
    <property type="component" value="Chromosome 31"/>
</dbReference>
<proteinExistence type="predicted"/>
<feature type="region of interest" description="Disordered" evidence="2">
    <location>
        <begin position="1"/>
        <end position="26"/>
    </location>
</feature>
<protein>
    <recommendedName>
        <fullName evidence="5">Kinetoplastid kinetochore protein 8</fullName>
    </recommendedName>
</protein>
<dbReference type="RefSeq" id="XP_067060943.1">
    <property type="nucleotide sequence ID" value="XM_067205391.1"/>
</dbReference>
<dbReference type="GeneID" id="92359325"/>
<feature type="coiled-coil region" evidence="1">
    <location>
        <begin position="230"/>
        <end position="327"/>
    </location>
</feature>
<feature type="compositionally biased region" description="Low complexity" evidence="2">
    <location>
        <begin position="78"/>
        <end position="90"/>
    </location>
</feature>
<evidence type="ECO:0000313" key="4">
    <source>
        <dbReference type="Proteomes" id="UP000674143"/>
    </source>
</evidence>
<comment type="caution">
    <text evidence="3">The sequence shown here is derived from an EMBL/GenBank/DDBJ whole genome shotgun (WGS) entry which is preliminary data.</text>
</comment>
<organism evidence="3 4">
    <name type="scientific">Leishmania orientalis</name>
    <dbReference type="NCBI Taxonomy" id="2249476"/>
    <lineage>
        <taxon>Eukaryota</taxon>
        <taxon>Discoba</taxon>
        <taxon>Euglenozoa</taxon>
        <taxon>Kinetoplastea</taxon>
        <taxon>Metakinetoplastina</taxon>
        <taxon>Trypanosomatida</taxon>
        <taxon>Trypanosomatidae</taxon>
        <taxon>Leishmaniinae</taxon>
        <taxon>Leishmania</taxon>
    </lineage>
</organism>
<dbReference type="SMR" id="A0A836GBG1"/>
<dbReference type="KEGG" id="loi:92359325"/>
<keyword evidence="4" id="KW-1185">Reference proteome</keyword>
<gene>
    <name evidence="3" type="ORF">LSCM4_03384</name>
</gene>
<dbReference type="AlphaFoldDB" id="A0A836GBG1"/>
<feature type="compositionally biased region" description="Polar residues" evidence="2">
    <location>
        <begin position="56"/>
        <end position="73"/>
    </location>
</feature>
<reference evidence="3 4" key="1">
    <citation type="submission" date="2021-02" db="EMBL/GenBank/DDBJ databases">
        <title>Leishmania (Mundinia) orientalis Genome sequencing and assembly.</title>
        <authorList>
            <person name="Almutairi H."/>
            <person name="Gatherer D."/>
        </authorList>
    </citation>
    <scope>NUCLEOTIDE SEQUENCE [LARGE SCALE GENOMIC DNA]</scope>
    <source>
        <strain evidence="3">LSCM4</strain>
    </source>
</reference>
<evidence type="ECO:0000256" key="1">
    <source>
        <dbReference type="SAM" id="Coils"/>
    </source>
</evidence>